<organism evidence="6 7">
    <name type="scientific">Larinioides sclopetarius</name>
    <dbReference type="NCBI Taxonomy" id="280406"/>
    <lineage>
        <taxon>Eukaryota</taxon>
        <taxon>Metazoa</taxon>
        <taxon>Ecdysozoa</taxon>
        <taxon>Arthropoda</taxon>
        <taxon>Chelicerata</taxon>
        <taxon>Arachnida</taxon>
        <taxon>Araneae</taxon>
        <taxon>Araneomorphae</taxon>
        <taxon>Entelegynae</taxon>
        <taxon>Araneoidea</taxon>
        <taxon>Araneidae</taxon>
        <taxon>Larinioides</taxon>
    </lineage>
</organism>
<keyword evidence="2 3" id="KW-1015">Disulfide bond</keyword>
<dbReference type="AlphaFoldDB" id="A0AAV2BNJ3"/>
<dbReference type="Proteomes" id="UP001497382">
    <property type="component" value="Unassembled WGS sequence"/>
</dbReference>
<dbReference type="SUPFAM" id="SSF57424">
    <property type="entry name" value="LDL receptor-like module"/>
    <property type="match status" value="1"/>
</dbReference>
<comment type="caution">
    <text evidence="3">Lacks conserved residue(s) required for the propagation of feature annotation.</text>
</comment>
<dbReference type="InterPro" id="IPR036055">
    <property type="entry name" value="LDL_receptor-like_sf"/>
</dbReference>
<dbReference type="SMART" id="SM00192">
    <property type="entry name" value="LDLa"/>
    <property type="match status" value="1"/>
</dbReference>
<protein>
    <recommendedName>
        <fullName evidence="8">CUB domain-containing protein</fullName>
    </recommendedName>
</protein>
<keyword evidence="5" id="KW-0812">Transmembrane</keyword>
<keyword evidence="7" id="KW-1185">Reference proteome</keyword>
<reference evidence="6 7" key="1">
    <citation type="submission" date="2024-04" db="EMBL/GenBank/DDBJ databases">
        <authorList>
            <person name="Rising A."/>
            <person name="Reimegard J."/>
            <person name="Sonavane S."/>
            <person name="Akerstrom W."/>
            <person name="Nylinder S."/>
            <person name="Hedman E."/>
            <person name="Kallberg Y."/>
        </authorList>
    </citation>
    <scope>NUCLEOTIDE SEQUENCE [LARGE SCALE GENOMIC DNA]</scope>
</reference>
<evidence type="ECO:0000313" key="7">
    <source>
        <dbReference type="Proteomes" id="UP001497382"/>
    </source>
</evidence>
<feature type="transmembrane region" description="Helical" evidence="5">
    <location>
        <begin position="12"/>
        <end position="29"/>
    </location>
</feature>
<evidence type="ECO:0000256" key="4">
    <source>
        <dbReference type="SAM" id="MobiDB-lite"/>
    </source>
</evidence>
<evidence type="ECO:0000313" key="6">
    <source>
        <dbReference type="EMBL" id="CAL1297628.1"/>
    </source>
</evidence>
<proteinExistence type="predicted"/>
<dbReference type="InterPro" id="IPR035914">
    <property type="entry name" value="Sperma_CUB_dom_sf"/>
</dbReference>
<dbReference type="CDD" id="cd00112">
    <property type="entry name" value="LDLa"/>
    <property type="match status" value="1"/>
</dbReference>
<dbReference type="InterPro" id="IPR002172">
    <property type="entry name" value="LDrepeatLR_classA_rpt"/>
</dbReference>
<dbReference type="EMBL" id="CAXIEN010000432">
    <property type="protein sequence ID" value="CAL1297628.1"/>
    <property type="molecule type" value="Genomic_DNA"/>
</dbReference>
<keyword evidence="1" id="KW-0677">Repeat</keyword>
<dbReference type="PANTHER" id="PTHR24251">
    <property type="entry name" value="OVOCHYMASE-RELATED"/>
    <property type="match status" value="1"/>
</dbReference>
<gene>
    <name evidence="6" type="ORF">LARSCL_LOCUS20409</name>
</gene>
<keyword evidence="5" id="KW-0472">Membrane</keyword>
<comment type="caution">
    <text evidence="6">The sequence shown here is derived from an EMBL/GenBank/DDBJ whole genome shotgun (WGS) entry which is preliminary data.</text>
</comment>
<feature type="disulfide bond" evidence="3">
    <location>
        <begin position="430"/>
        <end position="445"/>
    </location>
</feature>
<feature type="region of interest" description="Disordered" evidence="4">
    <location>
        <begin position="586"/>
        <end position="605"/>
    </location>
</feature>
<dbReference type="Gene3D" id="2.60.120.290">
    <property type="entry name" value="Spermadhesin, CUB domain"/>
    <property type="match status" value="1"/>
</dbReference>
<feature type="compositionally biased region" description="Polar residues" evidence="4">
    <location>
        <begin position="586"/>
        <end position="601"/>
    </location>
</feature>
<dbReference type="SUPFAM" id="SSF49854">
    <property type="entry name" value="Spermadhesin, CUB domain"/>
    <property type="match status" value="1"/>
</dbReference>
<evidence type="ECO:0000256" key="1">
    <source>
        <dbReference type="ARBA" id="ARBA00022737"/>
    </source>
</evidence>
<evidence type="ECO:0000256" key="2">
    <source>
        <dbReference type="ARBA" id="ARBA00023157"/>
    </source>
</evidence>
<accession>A0AAV2BNJ3</accession>
<sequence length="740" mass="83414">MMKCMVVQDEGIIYVFLLFITIISGSFIGQNSQTIQALCSSNRYIYNLEPESEPDKSSQLRLISDNSTGQINKWYQKSKRKCFKEFKTNNGASHFSVTVSNMSIPSCSDKCHCNYLGITELGQEEKYCGVSKEPLYFVSKIGYLLIDFHHTPSMQFEVTLNFKVERNTYIITGIPKKGYQSGQFIETPYFPKPYQDDYIAEYVLQSDDVGHVMLMFIDFQIASESFIEVVGHNGTHPARLNGDVFRPPIFISQNRQLNLRFEANYQAKSGFRAVCFFIKDPNLSASKPYTKCGGSKEVFGGILTIDVHANHDYYDCLWHLSPPTFIKTSFFLSVSNISLENIGINATLEFREGLNSKSKLVKSISCYNGSCNQIPTEIIVPAATGLYIRFNGILHSNSIFKMVYGTYRSGNCSEDEVFCNERCLLSKLRCDGIEHCPDGKDEQECFSTSITLSTTPFSTGKELRLQSKNTLASFLVMVSIGFCGLLIFILLLIFTVSRHLKSSRSHPNQVEQPQVAGESSGLSPNICSRIYNCIDQPPSYEDFIQASDCYPPILYTRAAKRNSEPYFRLHTTSFCGKDTLRPNSIHSFSNHGSDTSSTEESSLFPEPGCSFGQSNVEWTFENSLPRNQISSSLKRATSFDSVMNNMSDASNCRVHLSITHSMGPRAIASKHNSLPTRFKINELKPNEIDITFQTIVPGMQCNKERRFSSCIFCHNSLVRSEIMTTIKARCFSDPCKTQRL</sequence>
<dbReference type="Gene3D" id="4.10.400.10">
    <property type="entry name" value="Low-density Lipoprotein Receptor"/>
    <property type="match status" value="1"/>
</dbReference>
<evidence type="ECO:0000256" key="3">
    <source>
        <dbReference type="PROSITE-ProRule" id="PRU00124"/>
    </source>
</evidence>
<evidence type="ECO:0008006" key="8">
    <source>
        <dbReference type="Google" id="ProtNLM"/>
    </source>
</evidence>
<feature type="transmembrane region" description="Helical" evidence="5">
    <location>
        <begin position="471"/>
        <end position="494"/>
    </location>
</feature>
<keyword evidence="5" id="KW-1133">Transmembrane helix</keyword>
<evidence type="ECO:0000256" key="5">
    <source>
        <dbReference type="SAM" id="Phobius"/>
    </source>
</evidence>
<name>A0AAV2BNJ3_9ARAC</name>
<dbReference type="PROSITE" id="PS50068">
    <property type="entry name" value="LDLRA_2"/>
    <property type="match status" value="1"/>
</dbReference>